<proteinExistence type="predicted"/>
<dbReference type="EMBL" id="MN738888">
    <property type="protein sequence ID" value="QHT30006.1"/>
    <property type="molecule type" value="Genomic_DNA"/>
</dbReference>
<protein>
    <submittedName>
        <fullName evidence="2">Uncharacterized protein</fullName>
    </submittedName>
</protein>
<organism evidence="2">
    <name type="scientific">viral metagenome</name>
    <dbReference type="NCBI Taxonomy" id="1070528"/>
    <lineage>
        <taxon>unclassified sequences</taxon>
        <taxon>metagenomes</taxon>
        <taxon>organismal metagenomes</taxon>
    </lineage>
</organism>
<dbReference type="SUPFAM" id="SSF56399">
    <property type="entry name" value="ADP-ribosylation"/>
    <property type="match status" value="1"/>
</dbReference>
<feature type="compositionally biased region" description="Basic residues" evidence="1">
    <location>
        <begin position="356"/>
        <end position="379"/>
    </location>
</feature>
<name>A0A6C0ELF6_9ZZZZ</name>
<accession>A0A6C0ELF6</accession>
<evidence type="ECO:0000256" key="1">
    <source>
        <dbReference type="SAM" id="MobiDB-lite"/>
    </source>
</evidence>
<feature type="region of interest" description="Disordered" evidence="1">
    <location>
        <begin position="353"/>
        <end position="379"/>
    </location>
</feature>
<reference evidence="2" key="1">
    <citation type="journal article" date="2020" name="Nature">
        <title>Giant virus diversity and host interactions through global metagenomics.</title>
        <authorList>
            <person name="Schulz F."/>
            <person name="Roux S."/>
            <person name="Paez-Espino D."/>
            <person name="Jungbluth S."/>
            <person name="Walsh D.A."/>
            <person name="Denef V.J."/>
            <person name="McMahon K.D."/>
            <person name="Konstantinidis K.T."/>
            <person name="Eloe-Fadrosh E.A."/>
            <person name="Kyrpides N.C."/>
            <person name="Woyke T."/>
        </authorList>
    </citation>
    <scope>NUCLEOTIDE SEQUENCE</scope>
    <source>
        <strain evidence="2">GVMAG-M-3300009068-25</strain>
    </source>
</reference>
<evidence type="ECO:0000313" key="2">
    <source>
        <dbReference type="EMBL" id="QHT30006.1"/>
    </source>
</evidence>
<sequence length="379" mass="43644">MVTVPFSELKVGSTYVLPAPSDVDRFTMGTNSQVWINQRTNLLKCVGHPMKVDSRNRDDMITISIRGRGVYGMHTYEAFFPEGQRFKPFVKGVDIIPQDPPPVRPPLPDPSADPWDEFYPKEYYGYEEDESNKTVEHRLMRARVDWMQKEYGRPGFRPKIADVFSSDDLAAQTQFFTSFTPDEKNMINEYLYDSYKYTTPSVAWFLFPSGPEPPPDEDDPLEDDKKSVYKNLLFRAPKLTREIEVFRGLRMGERDIESLKKGTVPISVSYDKYTARDYNAAGKGQCCLLRVIVKPGVRLIAIDFFKFPTNPEKIGKEFNGSDCEILICPPYNVQVEDIGGPTTGLKRVTITPKLSGGRRRTRKHKRRARKTRRRHKKTM</sequence>
<dbReference type="AlphaFoldDB" id="A0A6C0ELF6"/>